<feature type="compositionally biased region" description="Basic and acidic residues" evidence="1">
    <location>
        <begin position="50"/>
        <end position="59"/>
    </location>
</feature>
<comment type="caution">
    <text evidence="2">The sequence shown here is derived from an EMBL/GenBank/DDBJ whole genome shotgun (WGS) entry which is preliminary data.</text>
</comment>
<proteinExistence type="predicted"/>
<accession>A0AAJ2BHF1</accession>
<dbReference type="Proteomes" id="UP001268036">
    <property type="component" value="Unassembled WGS sequence"/>
</dbReference>
<organism evidence="2 3">
    <name type="scientific">Pseudomonas oryzihabitans</name>
    <dbReference type="NCBI Taxonomy" id="47885"/>
    <lineage>
        <taxon>Bacteria</taxon>
        <taxon>Pseudomonadati</taxon>
        <taxon>Pseudomonadota</taxon>
        <taxon>Gammaproteobacteria</taxon>
        <taxon>Pseudomonadales</taxon>
        <taxon>Pseudomonadaceae</taxon>
        <taxon>Pseudomonas</taxon>
    </lineage>
</organism>
<evidence type="ECO:0000313" key="2">
    <source>
        <dbReference type="EMBL" id="MDR6232730.1"/>
    </source>
</evidence>
<name>A0AAJ2BHF1_9PSED</name>
<dbReference type="AlphaFoldDB" id="A0AAJ2BHF1"/>
<gene>
    <name evidence="2" type="ORF">QE440_000471</name>
</gene>
<feature type="compositionally biased region" description="Basic and acidic residues" evidence="1">
    <location>
        <begin position="1"/>
        <end position="42"/>
    </location>
</feature>
<reference evidence="2" key="1">
    <citation type="submission" date="2023-08" db="EMBL/GenBank/DDBJ databases">
        <title>Functional and genomic diversity of the sorghum phyllosphere microbiome.</title>
        <authorList>
            <person name="Shade A."/>
        </authorList>
    </citation>
    <scope>NUCLEOTIDE SEQUENCE</scope>
    <source>
        <strain evidence="2">SORGH_AS_0201</strain>
    </source>
</reference>
<protein>
    <submittedName>
        <fullName evidence="2">Uncharacterized protein</fullName>
    </submittedName>
</protein>
<evidence type="ECO:0000313" key="3">
    <source>
        <dbReference type="Proteomes" id="UP001268036"/>
    </source>
</evidence>
<evidence type="ECO:0000256" key="1">
    <source>
        <dbReference type="SAM" id="MobiDB-lite"/>
    </source>
</evidence>
<sequence>MTGNHADEDSMAEEQRKADERNLPKDEKPVRSEHAKTDDGRDPPSPNSPDRTKDATGYN</sequence>
<dbReference type="EMBL" id="JAVJAF010000001">
    <property type="protein sequence ID" value="MDR6232730.1"/>
    <property type="molecule type" value="Genomic_DNA"/>
</dbReference>
<dbReference type="RefSeq" id="WP_309754694.1">
    <property type="nucleotide sequence ID" value="NZ_JAVJAF010000001.1"/>
</dbReference>
<feature type="region of interest" description="Disordered" evidence="1">
    <location>
        <begin position="1"/>
        <end position="59"/>
    </location>
</feature>